<dbReference type="Proteomes" id="UP000828390">
    <property type="component" value="Unassembled WGS sequence"/>
</dbReference>
<accession>A0A9D4F819</accession>
<evidence type="ECO:0000313" key="1">
    <source>
        <dbReference type="EMBL" id="KAH3790997.1"/>
    </source>
</evidence>
<comment type="caution">
    <text evidence="1">The sequence shown here is derived from an EMBL/GenBank/DDBJ whole genome shotgun (WGS) entry which is preliminary data.</text>
</comment>
<protein>
    <submittedName>
        <fullName evidence="1">Uncharacterized protein</fullName>
    </submittedName>
</protein>
<evidence type="ECO:0000313" key="2">
    <source>
        <dbReference type="EMBL" id="KAH3883131.1"/>
    </source>
</evidence>
<gene>
    <name evidence="2" type="ORF">DPMN_007081</name>
    <name evidence="1" type="ORF">DPMN_169206</name>
</gene>
<dbReference type="EMBL" id="JAIWYP010000008">
    <property type="protein sequence ID" value="KAH3790997.1"/>
    <property type="molecule type" value="Genomic_DNA"/>
</dbReference>
<dbReference type="EMBL" id="JAIWYP010000001">
    <property type="protein sequence ID" value="KAH3883131.1"/>
    <property type="molecule type" value="Genomic_DNA"/>
</dbReference>
<dbReference type="AlphaFoldDB" id="A0A9D4F819"/>
<reference evidence="1" key="1">
    <citation type="journal article" date="2019" name="bioRxiv">
        <title>The Genome of the Zebra Mussel, Dreissena polymorpha: A Resource for Invasive Species Research.</title>
        <authorList>
            <person name="McCartney M.A."/>
            <person name="Auch B."/>
            <person name="Kono T."/>
            <person name="Mallez S."/>
            <person name="Zhang Y."/>
            <person name="Obille A."/>
            <person name="Becker A."/>
            <person name="Abrahante J.E."/>
            <person name="Garbe J."/>
            <person name="Badalamenti J.P."/>
            <person name="Herman A."/>
            <person name="Mangelson H."/>
            <person name="Liachko I."/>
            <person name="Sullivan S."/>
            <person name="Sone E.D."/>
            <person name="Koren S."/>
            <person name="Silverstein K.A.T."/>
            <person name="Beckman K.B."/>
            <person name="Gohl D.M."/>
        </authorList>
    </citation>
    <scope>NUCLEOTIDE SEQUENCE</scope>
    <source>
        <strain evidence="1">Duluth1</strain>
        <tissue evidence="1">Whole animal</tissue>
    </source>
</reference>
<name>A0A9D4F819_DREPO</name>
<dbReference type="InterPro" id="IPR043137">
    <property type="entry name" value="GGT_ssub_C"/>
</dbReference>
<sequence length="53" mass="5770">MDTFQIVIDGLRALGHNVSVVASASSTCQGVLRQGDYIMANSDYRKYGEPDGY</sequence>
<reference evidence="1" key="2">
    <citation type="submission" date="2020-11" db="EMBL/GenBank/DDBJ databases">
        <authorList>
            <person name="McCartney M.A."/>
            <person name="Auch B."/>
            <person name="Kono T."/>
            <person name="Mallez S."/>
            <person name="Becker A."/>
            <person name="Gohl D.M."/>
            <person name="Silverstein K.A.T."/>
            <person name="Koren S."/>
            <person name="Bechman K.B."/>
            <person name="Herman A."/>
            <person name="Abrahante J.E."/>
            <person name="Garbe J."/>
        </authorList>
    </citation>
    <scope>NUCLEOTIDE SEQUENCE</scope>
    <source>
        <strain evidence="1">Duluth1</strain>
        <tissue evidence="1">Whole animal</tissue>
    </source>
</reference>
<organism evidence="1 3">
    <name type="scientific">Dreissena polymorpha</name>
    <name type="common">Zebra mussel</name>
    <name type="synonym">Mytilus polymorpha</name>
    <dbReference type="NCBI Taxonomy" id="45954"/>
    <lineage>
        <taxon>Eukaryota</taxon>
        <taxon>Metazoa</taxon>
        <taxon>Spiralia</taxon>
        <taxon>Lophotrochozoa</taxon>
        <taxon>Mollusca</taxon>
        <taxon>Bivalvia</taxon>
        <taxon>Autobranchia</taxon>
        <taxon>Heteroconchia</taxon>
        <taxon>Euheterodonta</taxon>
        <taxon>Imparidentia</taxon>
        <taxon>Neoheterodontei</taxon>
        <taxon>Myida</taxon>
        <taxon>Dreissenoidea</taxon>
        <taxon>Dreissenidae</taxon>
        <taxon>Dreissena</taxon>
    </lineage>
</organism>
<evidence type="ECO:0000313" key="3">
    <source>
        <dbReference type="Proteomes" id="UP000828390"/>
    </source>
</evidence>
<proteinExistence type="predicted"/>
<keyword evidence="3" id="KW-1185">Reference proteome</keyword>
<dbReference type="Gene3D" id="3.60.20.40">
    <property type="match status" value="1"/>
</dbReference>